<dbReference type="Proteomes" id="UP000772434">
    <property type="component" value="Unassembled WGS sequence"/>
</dbReference>
<dbReference type="GO" id="GO:0009251">
    <property type="term" value="P:glucan catabolic process"/>
    <property type="evidence" value="ECO:0007669"/>
    <property type="project" value="TreeGrafter"/>
</dbReference>
<dbReference type="SUPFAM" id="SSF49899">
    <property type="entry name" value="Concanavalin A-like lectins/glucanases"/>
    <property type="match status" value="1"/>
</dbReference>
<organism evidence="3 4">
    <name type="scientific">Rhodocollybia butyracea</name>
    <dbReference type="NCBI Taxonomy" id="206335"/>
    <lineage>
        <taxon>Eukaryota</taxon>
        <taxon>Fungi</taxon>
        <taxon>Dikarya</taxon>
        <taxon>Basidiomycota</taxon>
        <taxon>Agaricomycotina</taxon>
        <taxon>Agaricomycetes</taxon>
        <taxon>Agaricomycetidae</taxon>
        <taxon>Agaricales</taxon>
        <taxon>Marasmiineae</taxon>
        <taxon>Omphalotaceae</taxon>
        <taxon>Rhodocollybia</taxon>
    </lineage>
</organism>
<feature type="signal peptide" evidence="1">
    <location>
        <begin position="1"/>
        <end position="18"/>
    </location>
</feature>
<dbReference type="InterPro" id="IPR013320">
    <property type="entry name" value="ConA-like_dom_sf"/>
</dbReference>
<keyword evidence="4" id="KW-1185">Reference proteome</keyword>
<protein>
    <submittedName>
        <fullName evidence="3">Glycoside hydrolase family 16 protein</fullName>
    </submittedName>
</protein>
<keyword evidence="1" id="KW-0732">Signal</keyword>
<dbReference type="PANTHER" id="PTHR10963:SF24">
    <property type="entry name" value="GLYCOSIDASE C21B10.07-RELATED"/>
    <property type="match status" value="1"/>
</dbReference>
<name>A0A9P5UBM8_9AGAR</name>
<dbReference type="GO" id="GO:0004553">
    <property type="term" value="F:hydrolase activity, hydrolyzing O-glycosyl compounds"/>
    <property type="evidence" value="ECO:0007669"/>
    <property type="project" value="InterPro"/>
</dbReference>
<dbReference type="AlphaFoldDB" id="A0A9P5UBM8"/>
<reference evidence="3" key="1">
    <citation type="submission" date="2020-11" db="EMBL/GenBank/DDBJ databases">
        <authorList>
            <consortium name="DOE Joint Genome Institute"/>
            <person name="Ahrendt S."/>
            <person name="Riley R."/>
            <person name="Andreopoulos W."/>
            <person name="Labutti K."/>
            <person name="Pangilinan J."/>
            <person name="Ruiz-Duenas F.J."/>
            <person name="Barrasa J.M."/>
            <person name="Sanchez-Garcia M."/>
            <person name="Camarero S."/>
            <person name="Miyauchi S."/>
            <person name="Serrano A."/>
            <person name="Linde D."/>
            <person name="Babiker R."/>
            <person name="Drula E."/>
            <person name="Ayuso-Fernandez I."/>
            <person name="Pacheco R."/>
            <person name="Padilla G."/>
            <person name="Ferreira P."/>
            <person name="Barriuso J."/>
            <person name="Kellner H."/>
            <person name="Castanera R."/>
            <person name="Alfaro M."/>
            <person name="Ramirez L."/>
            <person name="Pisabarro A.G."/>
            <person name="Kuo A."/>
            <person name="Tritt A."/>
            <person name="Lipzen A."/>
            <person name="He G."/>
            <person name="Yan M."/>
            <person name="Ng V."/>
            <person name="Cullen D."/>
            <person name="Martin F."/>
            <person name="Rosso M.-N."/>
            <person name="Henrissat B."/>
            <person name="Hibbett D."/>
            <person name="Martinez A.T."/>
            <person name="Grigoriev I.V."/>
        </authorList>
    </citation>
    <scope>NUCLEOTIDE SEQUENCE</scope>
    <source>
        <strain evidence="3">AH 40177</strain>
    </source>
</reference>
<dbReference type="OrthoDB" id="192832at2759"/>
<dbReference type="CDD" id="cd02181">
    <property type="entry name" value="GH16_fungal_Lam16A_glucanase"/>
    <property type="match status" value="1"/>
</dbReference>
<keyword evidence="3" id="KW-0378">Hydrolase</keyword>
<dbReference type="FunFam" id="2.60.120.200:FF:000179">
    <property type="entry name" value="Unplaced genomic scaffold supercont1.19, whole genome shotgun sequence"/>
    <property type="match status" value="1"/>
</dbReference>
<evidence type="ECO:0000313" key="3">
    <source>
        <dbReference type="EMBL" id="KAF9073249.1"/>
    </source>
</evidence>
<sequence length="335" mass="36524">MYSIISPFLLSLPLLSLAGHGSPTFGHKRHHTALKRRTSYTLEDIYRGKDFLNSSQWTFYSSADPTDGLVNYLDSQDAQKNGLAYVQDDGTAVLAVDNYTTLTSGQNRNSVRIATTKSYNGGLFIADIWAMPYGCSLWPAYWSVGPDWPAGGEIDIMEGVNLNKNNQMTLHTSAECSIESAVSKLVRENISMGNLDCASSNSDNTGCLFIDNDSRSYGQGFSNQGGGVYAHEWNESAIKIWFFARDAIPSDIANQTPDPSSWGEPVSVFSGSSCDLSSHFYEHTLTFDITLCGVWAGDAFGSSGCSGSCADTVADPSNFHNARWKINYIASYQTS</sequence>
<comment type="caution">
    <text evidence="3">The sequence shown here is derived from an EMBL/GenBank/DDBJ whole genome shotgun (WGS) entry which is preliminary data.</text>
</comment>
<feature type="domain" description="GH16" evidence="2">
    <location>
        <begin position="53"/>
        <end position="335"/>
    </location>
</feature>
<gene>
    <name evidence="3" type="ORF">BDP27DRAFT_1319103</name>
</gene>
<evidence type="ECO:0000256" key="1">
    <source>
        <dbReference type="SAM" id="SignalP"/>
    </source>
</evidence>
<accession>A0A9P5UBM8</accession>
<dbReference type="PANTHER" id="PTHR10963">
    <property type="entry name" value="GLYCOSYL HYDROLASE-RELATED"/>
    <property type="match status" value="1"/>
</dbReference>
<proteinExistence type="predicted"/>
<dbReference type="EMBL" id="JADNRY010000019">
    <property type="protein sequence ID" value="KAF9073249.1"/>
    <property type="molecule type" value="Genomic_DNA"/>
</dbReference>
<feature type="chain" id="PRO_5040397888" evidence="1">
    <location>
        <begin position="19"/>
        <end position="335"/>
    </location>
</feature>
<dbReference type="InterPro" id="IPR050546">
    <property type="entry name" value="Glycosyl_Hydrlase_16"/>
</dbReference>
<evidence type="ECO:0000313" key="4">
    <source>
        <dbReference type="Proteomes" id="UP000772434"/>
    </source>
</evidence>
<evidence type="ECO:0000259" key="2">
    <source>
        <dbReference type="PROSITE" id="PS51762"/>
    </source>
</evidence>
<dbReference type="Gene3D" id="2.60.120.200">
    <property type="match status" value="1"/>
</dbReference>
<dbReference type="InterPro" id="IPR000757">
    <property type="entry name" value="Beta-glucanase-like"/>
</dbReference>
<dbReference type="Pfam" id="PF26113">
    <property type="entry name" value="GH16_XgeA"/>
    <property type="match status" value="1"/>
</dbReference>
<dbReference type="PROSITE" id="PS51762">
    <property type="entry name" value="GH16_2"/>
    <property type="match status" value="1"/>
</dbReference>